<sequence length="171" mass="19681">MVLLQSEFCDKKPMRKTLYTLLLPIIVCSCTGQEDKEEEYAGRMLNAARTLMTEGNYVAAKDSILAMRETFPTAFKARATGIIVMDSIELLAAQDTLAIMDSTLRAEQEILKKLESEKRRGHNAEYYRQRTDVFHLKQRFDELGAKVKFYLRKIEVDILERDKGFDGDTNE</sequence>
<evidence type="ECO:0000313" key="2">
    <source>
        <dbReference type="Proteomes" id="UP000003598"/>
    </source>
</evidence>
<organism evidence="1 2">
    <name type="scientific">Paraprevotella clara YIT 11840</name>
    <dbReference type="NCBI Taxonomy" id="762968"/>
    <lineage>
        <taxon>Bacteria</taxon>
        <taxon>Pseudomonadati</taxon>
        <taxon>Bacteroidota</taxon>
        <taxon>Bacteroidia</taxon>
        <taxon>Bacteroidales</taxon>
        <taxon>Prevotellaceae</taxon>
        <taxon>Paraprevotella</taxon>
    </lineage>
</organism>
<proteinExistence type="predicted"/>
<accession>G5SVH5</accession>
<dbReference type="HOGENOM" id="CLU_1667715_0_0_10"/>
<protein>
    <submittedName>
        <fullName evidence="1">Uncharacterized protein</fullName>
    </submittedName>
</protein>
<comment type="caution">
    <text evidence="1">The sequence shown here is derived from an EMBL/GenBank/DDBJ whole genome shotgun (WGS) entry which is preliminary data.</text>
</comment>
<dbReference type="Proteomes" id="UP000003598">
    <property type="component" value="Unassembled WGS sequence"/>
</dbReference>
<name>G5SVH5_9BACT</name>
<gene>
    <name evidence="1" type="ORF">HMPREF9441_03349</name>
</gene>
<dbReference type="OrthoDB" id="1079936at2"/>
<dbReference type="EMBL" id="AFFY01000054">
    <property type="protein sequence ID" value="EHG98830.1"/>
    <property type="molecule type" value="Genomic_DNA"/>
</dbReference>
<reference evidence="1 2" key="1">
    <citation type="submission" date="2011-03" db="EMBL/GenBank/DDBJ databases">
        <authorList>
            <person name="Weinstock G."/>
            <person name="Sodergren E."/>
            <person name="Clifton S."/>
            <person name="Fulton L."/>
            <person name="Fulton B."/>
            <person name="Courtney L."/>
            <person name="Fronick C."/>
            <person name="Harrison M."/>
            <person name="Strong C."/>
            <person name="Farmer C."/>
            <person name="Delahaunty K."/>
            <person name="Markovic C."/>
            <person name="Hall O."/>
            <person name="Minx P."/>
            <person name="Tomlinson C."/>
            <person name="Mitreva M."/>
            <person name="Hou S."/>
            <person name="Chen J."/>
            <person name="Wollam A."/>
            <person name="Pepin K.H."/>
            <person name="Johnson M."/>
            <person name="Bhonagiri V."/>
            <person name="Zhang X."/>
            <person name="Suruliraj S."/>
            <person name="Warren W."/>
            <person name="Chinwalla A."/>
            <person name="Mardis E.R."/>
            <person name="Wilson R.K."/>
        </authorList>
    </citation>
    <scope>NUCLEOTIDE SEQUENCE [LARGE SCALE GENOMIC DNA]</scope>
    <source>
        <strain evidence="1 2">YIT 11840</strain>
    </source>
</reference>
<keyword evidence="2" id="KW-1185">Reference proteome</keyword>
<evidence type="ECO:0000313" key="1">
    <source>
        <dbReference type="EMBL" id="EHG98830.1"/>
    </source>
</evidence>
<dbReference type="AlphaFoldDB" id="G5SVH5"/>
<dbReference type="PATRIC" id="fig|762968.3.peg.2958"/>
<dbReference type="eggNOG" id="ENOG5031TPD">
    <property type="taxonomic scope" value="Bacteria"/>
</dbReference>